<reference evidence="2" key="1">
    <citation type="submission" date="2023-03" db="EMBL/GenBank/DDBJ databases">
        <title>Massive genome expansion in bonnet fungi (Mycena s.s.) driven by repeated elements and novel gene families across ecological guilds.</title>
        <authorList>
            <consortium name="Lawrence Berkeley National Laboratory"/>
            <person name="Harder C.B."/>
            <person name="Miyauchi S."/>
            <person name="Viragh M."/>
            <person name="Kuo A."/>
            <person name="Thoen E."/>
            <person name="Andreopoulos B."/>
            <person name="Lu D."/>
            <person name="Skrede I."/>
            <person name="Drula E."/>
            <person name="Henrissat B."/>
            <person name="Morin E."/>
            <person name="Kohler A."/>
            <person name="Barry K."/>
            <person name="LaButti K."/>
            <person name="Morin E."/>
            <person name="Salamov A."/>
            <person name="Lipzen A."/>
            <person name="Mereny Z."/>
            <person name="Hegedus B."/>
            <person name="Baldrian P."/>
            <person name="Stursova M."/>
            <person name="Weitz H."/>
            <person name="Taylor A."/>
            <person name="Grigoriev I.V."/>
            <person name="Nagy L.G."/>
            <person name="Martin F."/>
            <person name="Kauserud H."/>
        </authorList>
    </citation>
    <scope>NUCLEOTIDE SEQUENCE</scope>
    <source>
        <strain evidence="2">CBHHK002</strain>
    </source>
</reference>
<sequence length="121" mass="14295">SRNSVVSIDETSNQFRLYNTNVVALHNQVLRDADQNKYYNCGIGTYVPYRNKTSWKYWRQKIDNGLDLAFAFKFKDTVLDAYRWLSETYKPSDKIFFFRCDSPCPRSIVNLLRVGSQCEDR</sequence>
<dbReference type="Pfam" id="PF09994">
    <property type="entry name" value="T6SS_Tle1-like_cat"/>
    <property type="match status" value="1"/>
</dbReference>
<dbReference type="AlphaFoldDB" id="A0AAD6ZGC4"/>
<dbReference type="EMBL" id="JARIHO010000052">
    <property type="protein sequence ID" value="KAJ7321025.1"/>
    <property type="molecule type" value="Genomic_DNA"/>
</dbReference>
<name>A0AAD6ZGC4_9AGAR</name>
<evidence type="ECO:0000313" key="3">
    <source>
        <dbReference type="Proteomes" id="UP001218218"/>
    </source>
</evidence>
<proteinExistence type="predicted"/>
<dbReference type="Proteomes" id="UP001218218">
    <property type="component" value="Unassembled WGS sequence"/>
</dbReference>
<dbReference type="InterPro" id="IPR018712">
    <property type="entry name" value="Tle1-like_cat"/>
</dbReference>
<evidence type="ECO:0000259" key="1">
    <source>
        <dbReference type="Pfam" id="PF09994"/>
    </source>
</evidence>
<dbReference type="PANTHER" id="PTHR33840">
    <property type="match status" value="1"/>
</dbReference>
<feature type="domain" description="T6SS Phospholipase effector Tle1-like catalytic" evidence="1">
    <location>
        <begin position="2"/>
        <end position="98"/>
    </location>
</feature>
<feature type="non-terminal residue" evidence="2">
    <location>
        <position position="1"/>
    </location>
</feature>
<accession>A0AAD6ZGC4</accession>
<protein>
    <recommendedName>
        <fullName evidence="1">T6SS Phospholipase effector Tle1-like catalytic domain-containing protein</fullName>
    </recommendedName>
</protein>
<comment type="caution">
    <text evidence="2">The sequence shown here is derived from an EMBL/GenBank/DDBJ whole genome shotgun (WGS) entry which is preliminary data.</text>
</comment>
<dbReference type="PANTHER" id="PTHR33840:SF1">
    <property type="entry name" value="TLE1 PHOSPHOLIPASE DOMAIN-CONTAINING PROTEIN"/>
    <property type="match status" value="1"/>
</dbReference>
<gene>
    <name evidence="2" type="ORF">DFH08DRAFT_713328</name>
</gene>
<organism evidence="2 3">
    <name type="scientific">Mycena albidolilacea</name>
    <dbReference type="NCBI Taxonomy" id="1033008"/>
    <lineage>
        <taxon>Eukaryota</taxon>
        <taxon>Fungi</taxon>
        <taxon>Dikarya</taxon>
        <taxon>Basidiomycota</taxon>
        <taxon>Agaricomycotina</taxon>
        <taxon>Agaricomycetes</taxon>
        <taxon>Agaricomycetidae</taxon>
        <taxon>Agaricales</taxon>
        <taxon>Marasmiineae</taxon>
        <taxon>Mycenaceae</taxon>
        <taxon>Mycena</taxon>
    </lineage>
</organism>
<evidence type="ECO:0000313" key="2">
    <source>
        <dbReference type="EMBL" id="KAJ7321025.1"/>
    </source>
</evidence>
<keyword evidence="3" id="KW-1185">Reference proteome</keyword>